<dbReference type="EMBL" id="JABCRI010000022">
    <property type="protein sequence ID" value="KAF8379611.1"/>
    <property type="molecule type" value="Genomic_DNA"/>
</dbReference>
<dbReference type="Proteomes" id="UP000655225">
    <property type="component" value="Unassembled WGS sequence"/>
</dbReference>
<dbReference type="AlphaFoldDB" id="A0A834YCK8"/>
<proteinExistence type="predicted"/>
<keyword evidence="2" id="KW-1185">Reference proteome</keyword>
<gene>
    <name evidence="1" type="ORF">HHK36_029052</name>
</gene>
<comment type="caution">
    <text evidence="1">The sequence shown here is derived from an EMBL/GenBank/DDBJ whole genome shotgun (WGS) entry which is preliminary data.</text>
</comment>
<reference evidence="1 2" key="1">
    <citation type="submission" date="2020-04" db="EMBL/GenBank/DDBJ databases">
        <title>Plant Genome Project.</title>
        <authorList>
            <person name="Zhang R.-G."/>
        </authorList>
    </citation>
    <scope>NUCLEOTIDE SEQUENCE [LARGE SCALE GENOMIC DNA]</scope>
    <source>
        <strain evidence="1">YNK0</strain>
        <tissue evidence="1">Leaf</tissue>
    </source>
</reference>
<accession>A0A834YCK8</accession>
<name>A0A834YCK8_TETSI</name>
<protein>
    <submittedName>
        <fullName evidence="1">Uncharacterized protein</fullName>
    </submittedName>
</protein>
<evidence type="ECO:0000313" key="2">
    <source>
        <dbReference type="Proteomes" id="UP000655225"/>
    </source>
</evidence>
<sequence length="74" mass="8337">MSDDAQMIKTTAIRDNNTCDADELMEMKMSKEGGRPSHGWERCVLSSSCVFTPQIRLRSLLPRFALTVSELGSW</sequence>
<organism evidence="1 2">
    <name type="scientific">Tetracentron sinense</name>
    <name type="common">Spur-leaf</name>
    <dbReference type="NCBI Taxonomy" id="13715"/>
    <lineage>
        <taxon>Eukaryota</taxon>
        <taxon>Viridiplantae</taxon>
        <taxon>Streptophyta</taxon>
        <taxon>Embryophyta</taxon>
        <taxon>Tracheophyta</taxon>
        <taxon>Spermatophyta</taxon>
        <taxon>Magnoliopsida</taxon>
        <taxon>Trochodendrales</taxon>
        <taxon>Trochodendraceae</taxon>
        <taxon>Tetracentron</taxon>
    </lineage>
</organism>
<evidence type="ECO:0000313" key="1">
    <source>
        <dbReference type="EMBL" id="KAF8379611.1"/>
    </source>
</evidence>